<dbReference type="PANTHER" id="PTHR35213">
    <property type="entry name" value="RING-TYPE DOMAIN-CONTAINING PROTEIN-RELATED"/>
    <property type="match status" value="1"/>
</dbReference>
<proteinExistence type="predicted"/>
<evidence type="ECO:0000313" key="3">
    <source>
        <dbReference type="Proteomes" id="UP000265716"/>
    </source>
</evidence>
<reference evidence="2 3" key="1">
    <citation type="submission" date="2018-08" db="EMBL/GenBank/DDBJ databases">
        <title>Aphanomyces genome sequencing and annotation.</title>
        <authorList>
            <person name="Minardi D."/>
            <person name="Oidtmann B."/>
            <person name="Van Der Giezen M."/>
            <person name="Studholme D.J."/>
        </authorList>
    </citation>
    <scope>NUCLEOTIDE SEQUENCE [LARGE SCALE GENOMIC DNA]</scope>
    <source>
        <strain evidence="2 3">SA</strain>
    </source>
</reference>
<feature type="region of interest" description="Disordered" evidence="1">
    <location>
        <begin position="1"/>
        <end position="23"/>
    </location>
</feature>
<feature type="region of interest" description="Disordered" evidence="1">
    <location>
        <begin position="118"/>
        <end position="191"/>
    </location>
</feature>
<evidence type="ECO:0000313" key="2">
    <source>
        <dbReference type="EMBL" id="RHY56777.1"/>
    </source>
</evidence>
<sequence>MTTSPPPHAAATDTPPAKDKARWGKWTPEEEAYTSRLIADFTAGVLTDIENGTTMRSWLSAQLRCCPMRISKKFVGEQSIGKRMFERNEGRLLDMSDAQVAKRQSELKELRDAFNESWVREEREREEHKANGTRKRKRNRSKTAAKATSSINTSLLRHASNIAAKKLPSPPRPPQPSTLSHLQAKAAPTSSPAAEAAASFSTVSGSHHVTTSVQSVTASLTFLQKFAAGQGVQPSRQPATPSDKVALRYKNTPTTQPLPPPSYTCSPIKRRKAVHSSSHVHPPIQTVAAAPLATPKLTFLEQLSTPNQDDGGPQEDLGHGEFDCSFDFLDADDSIDALWLLGDDEYALCCDGGKDCDTVLSPTAVADQATWPMLGGALSCDVATATSFYDSLFEMSCY</sequence>
<organism evidence="2 3">
    <name type="scientific">Aphanomyces astaci</name>
    <name type="common">Crayfish plague agent</name>
    <dbReference type="NCBI Taxonomy" id="112090"/>
    <lineage>
        <taxon>Eukaryota</taxon>
        <taxon>Sar</taxon>
        <taxon>Stramenopiles</taxon>
        <taxon>Oomycota</taxon>
        <taxon>Saprolegniomycetes</taxon>
        <taxon>Saprolegniales</taxon>
        <taxon>Verrucalvaceae</taxon>
        <taxon>Aphanomyces</taxon>
    </lineage>
</organism>
<accession>A0A397D7A8</accession>
<evidence type="ECO:0000256" key="1">
    <source>
        <dbReference type="SAM" id="MobiDB-lite"/>
    </source>
</evidence>
<feature type="compositionally biased region" description="Polar residues" evidence="1">
    <location>
        <begin position="146"/>
        <end position="155"/>
    </location>
</feature>
<dbReference type="VEuPathDB" id="FungiDB:H257_05488"/>
<name>A0A397D7A8_APHAT</name>
<protein>
    <submittedName>
        <fullName evidence="2">Uncharacterized protein</fullName>
    </submittedName>
</protein>
<dbReference type="Proteomes" id="UP000265716">
    <property type="component" value="Unassembled WGS sequence"/>
</dbReference>
<dbReference type="PANTHER" id="PTHR35213:SF5">
    <property type="entry name" value="RING-TYPE DOMAIN-CONTAINING PROTEIN"/>
    <property type="match status" value="1"/>
</dbReference>
<feature type="compositionally biased region" description="Basic residues" evidence="1">
    <location>
        <begin position="131"/>
        <end position="143"/>
    </location>
</feature>
<feature type="compositionally biased region" description="Basic and acidic residues" evidence="1">
    <location>
        <begin position="118"/>
        <end position="130"/>
    </location>
</feature>
<dbReference type="EMBL" id="QUTC01005637">
    <property type="protein sequence ID" value="RHY56777.1"/>
    <property type="molecule type" value="Genomic_DNA"/>
</dbReference>
<comment type="caution">
    <text evidence="2">The sequence shown here is derived from an EMBL/GenBank/DDBJ whole genome shotgun (WGS) entry which is preliminary data.</text>
</comment>
<gene>
    <name evidence="2" type="ORF">DYB38_012362</name>
</gene>
<dbReference type="AlphaFoldDB" id="A0A397D7A8"/>